<name>A0A397T8G3_9GLOM</name>
<feature type="chain" id="PRO_5017212619" description="DUF7729 domain-containing protein" evidence="1">
    <location>
        <begin position="21"/>
        <end position="263"/>
    </location>
</feature>
<sequence length="263" mass="27932">MKYIYFITLLVLASATFGSAQFDNISDGCKNKLTALLGDQNINACFPFTAITPLVSNTGSMPSQDALKKAADAICGLPKCSDSLVSQTQTDVKSACQADITAKNPIATLVDVVLTLYSPTRDSICFKNSTGGYCFIESQAATQQVLQSAPKGQDPTLTFAGAPKEAVCTPCNKAIVNTYLNFQKTNPNAFSDIKEITPQDIDNAKSALTGKCGPNFIDGQVGDSTESLDKFQSQSANQKSDAMYLIANRMSFVALVGTILATI</sequence>
<dbReference type="Proteomes" id="UP000265703">
    <property type="component" value="Unassembled WGS sequence"/>
</dbReference>
<evidence type="ECO:0000313" key="4">
    <source>
        <dbReference type="Proteomes" id="UP000265703"/>
    </source>
</evidence>
<dbReference type="EMBL" id="QKYT01000158">
    <property type="protein sequence ID" value="RIA91274.1"/>
    <property type="molecule type" value="Genomic_DNA"/>
</dbReference>
<dbReference type="Pfam" id="PF24855">
    <property type="entry name" value="DUF7729"/>
    <property type="match status" value="1"/>
</dbReference>
<comment type="caution">
    <text evidence="3">The sequence shown here is derived from an EMBL/GenBank/DDBJ whole genome shotgun (WGS) entry which is preliminary data.</text>
</comment>
<reference evidence="3 4" key="1">
    <citation type="submission" date="2018-06" db="EMBL/GenBank/DDBJ databases">
        <title>Comparative genomics reveals the genomic features of Rhizophagus irregularis, R. cerebriforme, R. diaphanum and Gigaspora rosea, and their symbiotic lifestyle signature.</title>
        <authorList>
            <person name="Morin E."/>
            <person name="San Clemente H."/>
            <person name="Chen E.C.H."/>
            <person name="De La Providencia I."/>
            <person name="Hainaut M."/>
            <person name="Kuo A."/>
            <person name="Kohler A."/>
            <person name="Murat C."/>
            <person name="Tang N."/>
            <person name="Roy S."/>
            <person name="Loubradou J."/>
            <person name="Henrissat B."/>
            <person name="Grigoriev I.V."/>
            <person name="Corradi N."/>
            <person name="Roux C."/>
            <person name="Martin F.M."/>
        </authorList>
    </citation>
    <scope>NUCLEOTIDE SEQUENCE [LARGE SCALE GENOMIC DNA]</scope>
    <source>
        <strain evidence="3 4">DAOM 227022</strain>
    </source>
</reference>
<dbReference type="InterPro" id="IPR056146">
    <property type="entry name" value="DUF7729"/>
</dbReference>
<dbReference type="OrthoDB" id="2536450at2759"/>
<dbReference type="PANTHER" id="PTHR34862">
    <property type="entry name" value="SPARK DOMAIN-CONTAINING PROTEIN"/>
    <property type="match status" value="1"/>
</dbReference>
<dbReference type="PANTHER" id="PTHR34862:SF1">
    <property type="entry name" value="SPARK DOMAIN-CONTAINING PROTEIN"/>
    <property type="match status" value="1"/>
</dbReference>
<evidence type="ECO:0000259" key="2">
    <source>
        <dbReference type="Pfam" id="PF24855"/>
    </source>
</evidence>
<feature type="domain" description="DUF7729" evidence="2">
    <location>
        <begin position="22"/>
        <end position="218"/>
    </location>
</feature>
<gene>
    <name evidence="3" type="ORF">C1645_875601</name>
</gene>
<keyword evidence="1" id="KW-0732">Signal</keyword>
<proteinExistence type="predicted"/>
<evidence type="ECO:0000256" key="1">
    <source>
        <dbReference type="SAM" id="SignalP"/>
    </source>
</evidence>
<feature type="signal peptide" evidence="1">
    <location>
        <begin position="1"/>
        <end position="20"/>
    </location>
</feature>
<keyword evidence="4" id="KW-1185">Reference proteome</keyword>
<organism evidence="3 4">
    <name type="scientific">Glomus cerebriforme</name>
    <dbReference type="NCBI Taxonomy" id="658196"/>
    <lineage>
        <taxon>Eukaryota</taxon>
        <taxon>Fungi</taxon>
        <taxon>Fungi incertae sedis</taxon>
        <taxon>Mucoromycota</taxon>
        <taxon>Glomeromycotina</taxon>
        <taxon>Glomeromycetes</taxon>
        <taxon>Glomerales</taxon>
        <taxon>Glomeraceae</taxon>
        <taxon>Glomus</taxon>
    </lineage>
</organism>
<evidence type="ECO:0000313" key="3">
    <source>
        <dbReference type="EMBL" id="RIA91274.1"/>
    </source>
</evidence>
<dbReference type="AlphaFoldDB" id="A0A397T8G3"/>
<protein>
    <recommendedName>
        <fullName evidence="2">DUF7729 domain-containing protein</fullName>
    </recommendedName>
</protein>
<accession>A0A397T8G3</accession>